<keyword evidence="1" id="KW-0732">Signal</keyword>
<keyword evidence="3" id="KW-1185">Reference proteome</keyword>
<evidence type="ECO:0000313" key="3">
    <source>
        <dbReference type="Proteomes" id="UP001596058"/>
    </source>
</evidence>
<dbReference type="EMBL" id="JBHSPA010000013">
    <property type="protein sequence ID" value="MFC5824220.1"/>
    <property type="molecule type" value="Genomic_DNA"/>
</dbReference>
<sequence length="144" mass="15050">MNCKRLASFLLGSATAAAVLLTPGGAASAQVGTAQVGTARTSTAAAATAAARAGAERDSVRCSRPKGKWANYSWGEGNTSVTIYFNNHCSHKVSAKITFVRKGSVGDKATKYRCVTVNAHTKGKKKFYAAVYKPSSVTRVARCS</sequence>
<evidence type="ECO:0000256" key="1">
    <source>
        <dbReference type="SAM" id="SignalP"/>
    </source>
</evidence>
<feature type="signal peptide" evidence="1">
    <location>
        <begin position="1"/>
        <end position="29"/>
    </location>
</feature>
<organism evidence="2 3">
    <name type="scientific">Nonomuraea insulae</name>
    <dbReference type="NCBI Taxonomy" id="1616787"/>
    <lineage>
        <taxon>Bacteria</taxon>
        <taxon>Bacillati</taxon>
        <taxon>Actinomycetota</taxon>
        <taxon>Actinomycetes</taxon>
        <taxon>Streptosporangiales</taxon>
        <taxon>Streptosporangiaceae</taxon>
        <taxon>Nonomuraea</taxon>
    </lineage>
</organism>
<name>A0ABW1CH52_9ACTN</name>
<accession>A0ABW1CH52</accession>
<evidence type="ECO:0000313" key="2">
    <source>
        <dbReference type="EMBL" id="MFC5824220.1"/>
    </source>
</evidence>
<comment type="caution">
    <text evidence="2">The sequence shown here is derived from an EMBL/GenBank/DDBJ whole genome shotgun (WGS) entry which is preliminary data.</text>
</comment>
<proteinExistence type="predicted"/>
<feature type="chain" id="PRO_5046714152" evidence="1">
    <location>
        <begin position="30"/>
        <end position="144"/>
    </location>
</feature>
<protein>
    <submittedName>
        <fullName evidence="2">Uncharacterized protein</fullName>
    </submittedName>
</protein>
<dbReference type="RefSeq" id="WP_379513749.1">
    <property type="nucleotide sequence ID" value="NZ_JBHSPA010000013.1"/>
</dbReference>
<dbReference type="Proteomes" id="UP001596058">
    <property type="component" value="Unassembled WGS sequence"/>
</dbReference>
<reference evidence="3" key="1">
    <citation type="journal article" date="2019" name="Int. J. Syst. Evol. Microbiol.">
        <title>The Global Catalogue of Microorganisms (GCM) 10K type strain sequencing project: providing services to taxonomists for standard genome sequencing and annotation.</title>
        <authorList>
            <consortium name="The Broad Institute Genomics Platform"/>
            <consortium name="The Broad Institute Genome Sequencing Center for Infectious Disease"/>
            <person name="Wu L."/>
            <person name="Ma J."/>
        </authorList>
    </citation>
    <scope>NUCLEOTIDE SEQUENCE [LARGE SCALE GENOMIC DNA]</scope>
    <source>
        <strain evidence="3">CCUG 53903</strain>
    </source>
</reference>
<gene>
    <name evidence="2" type="ORF">ACFPZ3_10205</name>
</gene>